<comment type="similarity">
    <text evidence="1">Belongs to the protein kinase superfamily. STE Ser/Thr protein kinase family. MAP kinase kinase kinase subfamily.</text>
</comment>
<dbReference type="PANTHER" id="PTHR48016">
    <property type="entry name" value="MAP KINASE KINASE KINASE SSK2-RELATED-RELATED"/>
    <property type="match status" value="1"/>
</dbReference>
<dbReference type="OMA" id="CYALEYQ"/>
<feature type="region of interest" description="Disordered" evidence="8">
    <location>
        <begin position="957"/>
        <end position="981"/>
    </location>
</feature>
<evidence type="ECO:0000256" key="5">
    <source>
        <dbReference type="ARBA" id="ARBA00022777"/>
    </source>
</evidence>
<dbReference type="EMBL" id="LT550334">
    <property type="protein sequence ID" value="SAL95520.1"/>
    <property type="molecule type" value="Genomic_DNA"/>
</dbReference>
<feature type="compositionally biased region" description="Polar residues" evidence="8">
    <location>
        <begin position="11"/>
        <end position="20"/>
    </location>
</feature>
<dbReference type="GO" id="GO:0004674">
    <property type="term" value="F:protein serine/threonine kinase activity"/>
    <property type="evidence" value="ECO:0007669"/>
    <property type="project" value="UniProtKB-KW"/>
</dbReference>
<dbReference type="Proteomes" id="UP000078561">
    <property type="component" value="Unassembled WGS sequence"/>
</dbReference>
<evidence type="ECO:0000256" key="3">
    <source>
        <dbReference type="ARBA" id="ARBA00022679"/>
    </source>
</evidence>
<keyword evidence="2" id="KW-0723">Serine/threonine-protein kinase</keyword>
<dbReference type="PANTHER" id="PTHR48016:SF32">
    <property type="entry name" value="MITOGEN-ACTIVATED PROTEIN KINASE KINASE KINASE 4"/>
    <property type="match status" value="1"/>
</dbReference>
<dbReference type="SUPFAM" id="SSF56112">
    <property type="entry name" value="Protein kinase-like (PK-like)"/>
    <property type="match status" value="1"/>
</dbReference>
<keyword evidence="4 7" id="KW-0547">Nucleotide-binding</keyword>
<feature type="compositionally biased region" description="Polar residues" evidence="8">
    <location>
        <begin position="957"/>
        <end position="968"/>
    </location>
</feature>
<evidence type="ECO:0000256" key="2">
    <source>
        <dbReference type="ARBA" id="ARBA00022527"/>
    </source>
</evidence>
<dbReference type="STRING" id="4829.A0A163IV81"/>
<evidence type="ECO:0000256" key="4">
    <source>
        <dbReference type="ARBA" id="ARBA00022741"/>
    </source>
</evidence>
<protein>
    <recommendedName>
        <fullName evidence="9">Protein kinase domain-containing protein</fullName>
    </recommendedName>
</protein>
<dbReference type="Gene3D" id="1.10.510.10">
    <property type="entry name" value="Transferase(Phosphotransferase) domain 1"/>
    <property type="match status" value="1"/>
</dbReference>
<dbReference type="InParanoid" id="A0A163IV81"/>
<keyword evidence="6 7" id="KW-0067">ATP-binding</keyword>
<dbReference type="InterPro" id="IPR008271">
    <property type="entry name" value="Ser/Thr_kinase_AS"/>
</dbReference>
<name>A0A163IV81_ABSGL</name>
<feature type="region of interest" description="Disordered" evidence="8">
    <location>
        <begin position="1"/>
        <end position="35"/>
    </location>
</feature>
<evidence type="ECO:0000256" key="8">
    <source>
        <dbReference type="SAM" id="MobiDB-lite"/>
    </source>
</evidence>
<dbReference type="OrthoDB" id="1043025at2759"/>
<keyword evidence="5" id="KW-0418">Kinase</keyword>
<dbReference type="PROSITE" id="PS50011">
    <property type="entry name" value="PROTEIN_KINASE_DOM"/>
    <property type="match status" value="1"/>
</dbReference>
<feature type="compositionally biased region" description="Low complexity" evidence="8">
    <location>
        <begin position="322"/>
        <end position="361"/>
    </location>
</feature>
<feature type="binding site" evidence="7">
    <location>
        <position position="1080"/>
    </location>
    <ligand>
        <name>ATP</name>
        <dbReference type="ChEBI" id="CHEBI:30616"/>
    </ligand>
</feature>
<feature type="region of interest" description="Disordered" evidence="8">
    <location>
        <begin position="292"/>
        <end position="361"/>
    </location>
</feature>
<dbReference type="InterPro" id="IPR050538">
    <property type="entry name" value="MAP_kinase_kinase_kinase"/>
</dbReference>
<evidence type="ECO:0000313" key="10">
    <source>
        <dbReference type="EMBL" id="SAL95520.1"/>
    </source>
</evidence>
<sequence>MEEVKKVRWTPSDNESTGFSHTPAAFSTMGNGNSGTIVPTTAAAYTTFDFSAFDPHYGNQSRQESSNDEDEESDNDLFPDEDDDDDDDEDDDEDDDDDTGRQAYYGPSNSNHDNGHHGGNTSYIISPETAHERREWQQMLQSVLRGEVIKSEKKRLLSSDVFQQKNSIQEIWLSLRALLRGRTIMDEIKFLEESRKSIDEVVDTIMQFKVDPDADDPALIQVAEVLKNVDRVESLYATRAEMIQAHPNYDSKPFQVRLDALNAWCTVTRSLHMQFKILRNWTGSDDLQISRSRLDTSSGSSTNYQHHQHHHHQHHQHRRTNSDSYSSIHSINNSNSKSDQHSINTTNSNHSNHSSNKNTNQNDYSFVERILRESALQDTFDKRTLSALNSLLLKSKQTMIANSTLFKEMNLPPFFGELQHLAHFPTRLVEEALKIRLETKDQIIDPPKQMVEAMLEDCRGLLALAHRVKLQYQELAHPAPGWTLNGDEDLIKTYDAVVMDATRLYFKLMTWKLDYEKENSLRECEVLEKEWEFLQSTVCRNTDDAYYECTEQFCGLTIRQLQDVMNDLNIIINMDTQNNGVDVDLEARYTKLLHSMRMRARKLLQFAKFFIGELENASEYSFDPHSLDILIRYLVMTGHFFVQTNTFEDERIYLIASPSLYNRPEMIPLLAQSGFTAPKEDDLPSTPNIPAGYASHYFTTDPDGADLENHNQLQDYVLFVAPWQSFYWPGDVVEQHVPAINIHLKPKRIRLVTNVARHLKSIKSQFWTSVKHAGLGVVREQRSHAPKVHKDIRRLKATIYKLTETIMTSVYTIRDQTLSSGCHELVEECFSFASDFGIRVAKLFDPRHRLPLDLTLTQLAIQWICFITDDCIPTDRRTFRWAVAALEFGQVMTKGTNMLALGDADFSMLQSKVARCIALLISHFDVLGTRWTFEVQQKEELRKRGITARRNSYITSANNTDRADTSSGARRGRTETSKDVAGADVGNEAAVAAAHRYIRDAWMRDITQLESIRNKNEQEAKIVGKVLDDQKPEDQSLVFLAPSSSNISFRWQQGRYIGAGTFGSVYLAINLDTSSIMAVKEIRFPDSSALSALHKSIKEEMKVMEMLHHRNIVQYYGMEVHRDKVNIFMEYCENGSLGSLLEVGGRIEAEYYIVDYAYQLLSGLAYLHDNNIVHRDIKPDNILIDHQGQLKLTDFGASKIIAQGQKTLGLATVKVANSLTGTPMYMSPEVITGGDTGRKGSMDIWSLGCCIVQMATGRRPWSALDNEWSVMFHVVTGHPPLPDPSQMSSSGISFLKECFTRNPKERPSAHELLNHPWITNYLEHGIIADDDEDAIPSSPPPSPTNEPVPHLPSLPTPSSSETQPLQQLQGPKNNGLLDEINFVASDNDALRGGFRYVKTIVLSEREGGKS</sequence>
<evidence type="ECO:0000313" key="11">
    <source>
        <dbReference type="Proteomes" id="UP000078561"/>
    </source>
</evidence>
<feature type="compositionally biased region" description="Pro residues" evidence="8">
    <location>
        <begin position="1337"/>
        <end position="1355"/>
    </location>
</feature>
<accession>A0A163IV81</accession>
<organism evidence="10">
    <name type="scientific">Absidia glauca</name>
    <name type="common">Pin mould</name>
    <dbReference type="NCBI Taxonomy" id="4829"/>
    <lineage>
        <taxon>Eukaryota</taxon>
        <taxon>Fungi</taxon>
        <taxon>Fungi incertae sedis</taxon>
        <taxon>Mucoromycota</taxon>
        <taxon>Mucoromycotina</taxon>
        <taxon>Mucoromycetes</taxon>
        <taxon>Mucorales</taxon>
        <taxon>Cunninghamellaceae</taxon>
        <taxon>Absidia</taxon>
    </lineage>
</organism>
<feature type="compositionally biased region" description="Basic residues" evidence="8">
    <location>
        <begin position="306"/>
        <end position="319"/>
    </location>
</feature>
<dbReference type="SMART" id="SM00220">
    <property type="entry name" value="S_TKc"/>
    <property type="match status" value="1"/>
</dbReference>
<evidence type="ECO:0000256" key="6">
    <source>
        <dbReference type="ARBA" id="ARBA00022840"/>
    </source>
</evidence>
<feature type="domain" description="Protein kinase" evidence="9">
    <location>
        <begin position="1051"/>
        <end position="1318"/>
    </location>
</feature>
<feature type="region of interest" description="Disordered" evidence="8">
    <location>
        <begin position="52"/>
        <end position="124"/>
    </location>
</feature>
<dbReference type="PROSITE" id="PS00108">
    <property type="entry name" value="PROTEIN_KINASE_ST"/>
    <property type="match status" value="1"/>
</dbReference>
<evidence type="ECO:0000256" key="1">
    <source>
        <dbReference type="ARBA" id="ARBA00006529"/>
    </source>
</evidence>
<evidence type="ECO:0000259" key="9">
    <source>
        <dbReference type="PROSITE" id="PS50011"/>
    </source>
</evidence>
<dbReference type="PROSITE" id="PS00107">
    <property type="entry name" value="PROTEIN_KINASE_ATP"/>
    <property type="match status" value="1"/>
</dbReference>
<dbReference type="FunCoup" id="A0A163IV81">
    <property type="interactions" value="616"/>
</dbReference>
<dbReference type="InterPro" id="IPR017441">
    <property type="entry name" value="Protein_kinase_ATP_BS"/>
</dbReference>
<dbReference type="Pfam" id="PF00069">
    <property type="entry name" value="Pkinase"/>
    <property type="match status" value="1"/>
</dbReference>
<dbReference type="CDD" id="cd06626">
    <property type="entry name" value="STKc_MEKK4"/>
    <property type="match status" value="1"/>
</dbReference>
<dbReference type="InterPro" id="IPR000719">
    <property type="entry name" value="Prot_kinase_dom"/>
</dbReference>
<evidence type="ECO:0000256" key="7">
    <source>
        <dbReference type="PROSITE-ProRule" id="PRU10141"/>
    </source>
</evidence>
<proteinExistence type="inferred from homology"/>
<dbReference type="InterPro" id="IPR011009">
    <property type="entry name" value="Kinase-like_dom_sf"/>
</dbReference>
<keyword evidence="3" id="KW-0808">Transferase</keyword>
<feature type="compositionally biased region" description="Acidic residues" evidence="8">
    <location>
        <begin position="66"/>
        <end position="98"/>
    </location>
</feature>
<dbReference type="GO" id="GO:0005524">
    <property type="term" value="F:ATP binding"/>
    <property type="evidence" value="ECO:0007669"/>
    <property type="project" value="UniProtKB-UniRule"/>
</dbReference>
<reference evidence="10" key="1">
    <citation type="submission" date="2016-04" db="EMBL/GenBank/DDBJ databases">
        <authorList>
            <person name="Evans L.H."/>
            <person name="Alamgir A."/>
            <person name="Owens N."/>
            <person name="Weber N.D."/>
            <person name="Virtaneva K."/>
            <person name="Barbian K."/>
            <person name="Babar A."/>
            <person name="Rosenke K."/>
        </authorList>
    </citation>
    <scope>NUCLEOTIDE SEQUENCE [LARGE SCALE GENOMIC DNA]</scope>
    <source>
        <strain evidence="10">CBS 101.48</strain>
    </source>
</reference>
<dbReference type="GO" id="GO:0038066">
    <property type="term" value="P:p38MAPK cascade"/>
    <property type="evidence" value="ECO:0007669"/>
    <property type="project" value="TreeGrafter"/>
</dbReference>
<feature type="compositionally biased region" description="Low complexity" evidence="8">
    <location>
        <begin position="1356"/>
        <end position="1369"/>
    </location>
</feature>
<keyword evidence="11" id="KW-1185">Reference proteome</keyword>
<gene>
    <name evidence="10" type="primary">ABSGL_00849.1 scaffold 958</name>
</gene>
<feature type="region of interest" description="Disordered" evidence="8">
    <location>
        <begin position="1330"/>
        <end position="1374"/>
    </location>
</feature>